<dbReference type="Pfam" id="PF07748">
    <property type="entry name" value="Glyco_hydro_38C"/>
    <property type="match status" value="1"/>
</dbReference>
<dbReference type="InterPro" id="IPR011330">
    <property type="entry name" value="Glyco_hydro/deAcase_b/a-brl"/>
</dbReference>
<dbReference type="InterPro" id="IPR000602">
    <property type="entry name" value="Glyco_hydro_38_N"/>
</dbReference>
<evidence type="ECO:0000313" key="7">
    <source>
        <dbReference type="Proteomes" id="UP000289856"/>
    </source>
</evidence>
<dbReference type="Gene3D" id="2.70.98.30">
    <property type="entry name" value="Golgi alpha-mannosidase II, domain 4"/>
    <property type="match status" value="1"/>
</dbReference>
<dbReference type="PANTHER" id="PTHR46017">
    <property type="entry name" value="ALPHA-MANNOSIDASE 2C1"/>
    <property type="match status" value="1"/>
</dbReference>
<dbReference type="SMART" id="SM00872">
    <property type="entry name" value="Alpha-mann_mid"/>
    <property type="match status" value="1"/>
</dbReference>
<proteinExistence type="inferred from homology"/>
<reference evidence="6 7" key="1">
    <citation type="submission" date="2019-01" db="EMBL/GenBank/DDBJ databases">
        <title>Complete genome sequence of Cohnella hallensis HS21 isolated from Korean fir (Abies koreana) rhizospheric soil.</title>
        <authorList>
            <person name="Jiang L."/>
            <person name="Kang S.W."/>
            <person name="Kim S."/>
            <person name="Jung J."/>
            <person name="Kim C.Y."/>
            <person name="Kim D.H."/>
            <person name="Kim S.W."/>
            <person name="Lee J."/>
        </authorList>
    </citation>
    <scope>NUCLEOTIDE SEQUENCE [LARGE SCALE GENOMIC DNA]</scope>
    <source>
        <strain evidence="6 7">HS21</strain>
    </source>
</reference>
<evidence type="ECO:0000256" key="2">
    <source>
        <dbReference type="ARBA" id="ARBA00022723"/>
    </source>
</evidence>
<dbReference type="PANTHER" id="PTHR46017:SF1">
    <property type="entry name" value="ALPHA-MANNOSIDASE 2C1"/>
    <property type="match status" value="1"/>
</dbReference>
<dbReference type="InterPro" id="IPR037094">
    <property type="entry name" value="Glyco_hydro_38_cen_sf"/>
</dbReference>
<dbReference type="FunFam" id="3.20.110.10:FF:000002">
    <property type="entry name" value="alpha-mannosidase 2C1 isoform X1"/>
    <property type="match status" value="1"/>
</dbReference>
<dbReference type="InterPro" id="IPR028995">
    <property type="entry name" value="Glyco_hydro_57/38_cen_sf"/>
</dbReference>
<dbReference type="Gene3D" id="2.60.40.2220">
    <property type="match status" value="1"/>
</dbReference>
<dbReference type="InterPro" id="IPR041147">
    <property type="entry name" value="GH38_C"/>
</dbReference>
<evidence type="ECO:0000313" key="6">
    <source>
        <dbReference type="EMBL" id="BBI35394.1"/>
    </source>
</evidence>
<dbReference type="InterPro" id="IPR015341">
    <property type="entry name" value="Glyco_hydro_38_cen"/>
</dbReference>
<dbReference type="OrthoDB" id="9772207at2"/>
<dbReference type="KEGG" id="cohn:KCTCHS21_47930"/>
<dbReference type="SUPFAM" id="SSF88688">
    <property type="entry name" value="Families 57/38 glycoside transferase middle domain"/>
    <property type="match status" value="1"/>
</dbReference>
<accession>A0A3T1DBH1</accession>
<dbReference type="InterPro" id="IPR011682">
    <property type="entry name" value="Glyco_hydro_38_C"/>
</dbReference>
<evidence type="ECO:0000259" key="5">
    <source>
        <dbReference type="SMART" id="SM00872"/>
    </source>
</evidence>
<name>A0A3T1DBH1_9BACL</name>
<keyword evidence="3" id="KW-0378">Hydrolase</keyword>
<dbReference type="Pfam" id="PF01074">
    <property type="entry name" value="Glyco_hydro_38N"/>
    <property type="match status" value="1"/>
</dbReference>
<dbReference type="EMBL" id="AP019400">
    <property type="protein sequence ID" value="BBI35394.1"/>
    <property type="molecule type" value="Genomic_DNA"/>
</dbReference>
<keyword evidence="7" id="KW-1185">Reference proteome</keyword>
<dbReference type="Pfam" id="PF22907">
    <property type="entry name" value="Ams1-like_1st"/>
    <property type="match status" value="1"/>
</dbReference>
<evidence type="ECO:0000256" key="3">
    <source>
        <dbReference type="ARBA" id="ARBA00022801"/>
    </source>
</evidence>
<dbReference type="SUPFAM" id="SSF74650">
    <property type="entry name" value="Galactose mutarotase-like"/>
    <property type="match status" value="1"/>
</dbReference>
<dbReference type="GO" id="GO:0030246">
    <property type="term" value="F:carbohydrate binding"/>
    <property type="evidence" value="ECO:0007669"/>
    <property type="project" value="InterPro"/>
</dbReference>
<dbReference type="GO" id="GO:0009313">
    <property type="term" value="P:oligosaccharide catabolic process"/>
    <property type="evidence" value="ECO:0007669"/>
    <property type="project" value="TreeGrafter"/>
</dbReference>
<dbReference type="CDD" id="cd10789">
    <property type="entry name" value="GH38N_AMII_ER_cytosolic"/>
    <property type="match status" value="1"/>
</dbReference>
<evidence type="ECO:0000256" key="4">
    <source>
        <dbReference type="ARBA" id="ARBA00023295"/>
    </source>
</evidence>
<dbReference type="GO" id="GO:0004559">
    <property type="term" value="F:alpha-mannosidase activity"/>
    <property type="evidence" value="ECO:0007669"/>
    <property type="project" value="InterPro"/>
</dbReference>
<dbReference type="RefSeq" id="WP_130614014.1">
    <property type="nucleotide sequence ID" value="NZ_AP019400.1"/>
</dbReference>
<dbReference type="FunFam" id="1.20.1270.50:FF:000004">
    <property type="entry name" value="alpha-mannosidase 2C1 isoform X1"/>
    <property type="match status" value="1"/>
</dbReference>
<evidence type="ECO:0000256" key="1">
    <source>
        <dbReference type="ARBA" id="ARBA00009792"/>
    </source>
</evidence>
<dbReference type="InterPro" id="IPR054723">
    <property type="entry name" value="Ams1-like_N"/>
</dbReference>
<dbReference type="Pfam" id="PF09261">
    <property type="entry name" value="Alpha-mann_mid"/>
    <property type="match status" value="1"/>
</dbReference>
<dbReference type="GO" id="GO:0046872">
    <property type="term" value="F:metal ion binding"/>
    <property type="evidence" value="ECO:0007669"/>
    <property type="project" value="UniProtKB-KW"/>
</dbReference>
<comment type="similarity">
    <text evidence="1">Belongs to the glycosyl hydrolase 38 family.</text>
</comment>
<dbReference type="Pfam" id="PF17677">
    <property type="entry name" value="Glyco_hydro38C2"/>
    <property type="match status" value="1"/>
</dbReference>
<dbReference type="SUPFAM" id="SSF88713">
    <property type="entry name" value="Glycoside hydrolase/deacetylase"/>
    <property type="match status" value="1"/>
</dbReference>
<dbReference type="Proteomes" id="UP000289856">
    <property type="component" value="Chromosome"/>
</dbReference>
<dbReference type="AlphaFoldDB" id="A0A3T1DBH1"/>
<sequence>MFKTLEKITSRIQELAEYRYRDSFHIPSFLMQPDPEGKVGEAPPQSGEWEKIPVGSRWSGYDVYVWLKSDVEIPLSWAGRRIVGRFNFGRSFVANIGGFESLLYLNGSPYQGVDTNHEEVFFPETAAGQTISLCFRLWSGLENHEPILLQDWSVLGPIRKQLHTMPERPVYHGIQEHTLSRAELCCLDEATDDLYYLGRAATETIELLPQNDPTRQSLLASLNRAFERIDWSRPGSLGFYESVAIAQGILQDEIDAIPKNSPVTVTCIGHTHIDVAWLWQLKHTREKSARSFSTVMRLMEQFPEFAFLQTQPQLYDYIKSDYPEIYSLIKERVKEGRWEVDGGMWLEADCNITSGEALVRQLLLGTRFIQDEFGVTCKYLWLPDVFGYSWALPQILKKSGIDSFMTCKINMANQYNEMPHHTFQWRGIDGSEVLTHFPGHNYNGVINASSIHDLWDRYRNKELNRNLLFAYGYGDGGGGVNREMLEFRRRLDKMPGMPNVETGRVDEYFDRLQETVRTSDQYVHTWEGELYFENHRGTYTSQAFVKLMNRRCELGLREAEWQNVLSCAVQRDWSNYPAGTLHEAWKIVLRNQFHDILPGSSIQEVYDDCRVEYAEAENLILQATNQAEANFHSSNERNALAVYNGASWTRSDLAAVPLSVNSHSTGTWKDGQGRLLEAQWTESGWLIYAEAIPSLGYSKIQWEDTPSEAERLVPFASTESGIVTPFYELEWNEQGQLIRIFDRSTEREVLLKGARGNVFQVFEDKPLYSDAWDIDIFYKEKMREISELRKVSVIELGALRAVVRFEWGYMDSTIEQDLIIYAHSRRIDFATRVDWQETQQLLKSAFAVDIKSTEATYDIQFGNVKRPTHWNTSWDYARFETVGHQWADLSEQGYGVSLLNDCKYGYDIKGNLMRLSLLKSGLYPDSSADKGKHEFTYSLYPHEHSWYEGATVQEAWCLNNPISVRKDSPIQVEASLFQLSADNLLIDAVKKAEDSEAIIVRYHEFAGARGHIELTSGLKIASWQECDLLERPIGEITLGATVRAMVMPYEIKTYRIELE</sequence>
<dbReference type="FunFam" id="2.70.98.30:FF:000010">
    <property type="entry name" value="Cytosolic alpha-mannosidase"/>
    <property type="match status" value="1"/>
</dbReference>
<organism evidence="6 7">
    <name type="scientific">Cohnella abietis</name>
    <dbReference type="NCBI Taxonomy" id="2507935"/>
    <lineage>
        <taxon>Bacteria</taxon>
        <taxon>Bacillati</taxon>
        <taxon>Bacillota</taxon>
        <taxon>Bacilli</taxon>
        <taxon>Bacillales</taxon>
        <taxon>Paenibacillaceae</taxon>
        <taxon>Cohnella</taxon>
    </lineage>
</organism>
<gene>
    <name evidence="6" type="ORF">KCTCHS21_47930</name>
</gene>
<dbReference type="Gene3D" id="1.20.1270.50">
    <property type="entry name" value="Glycoside hydrolase family 38, central domain"/>
    <property type="match status" value="1"/>
</dbReference>
<keyword evidence="2" id="KW-0479">Metal-binding</keyword>
<protein>
    <submittedName>
        <fullName evidence="6">Alpha-mannosidase</fullName>
    </submittedName>
</protein>
<dbReference type="InterPro" id="IPR027291">
    <property type="entry name" value="Glyco_hydro_38_N_sf"/>
</dbReference>
<dbReference type="GO" id="GO:0006013">
    <property type="term" value="P:mannose metabolic process"/>
    <property type="evidence" value="ECO:0007669"/>
    <property type="project" value="InterPro"/>
</dbReference>
<dbReference type="Gene3D" id="3.20.110.10">
    <property type="entry name" value="Glycoside hydrolase 38, N terminal domain"/>
    <property type="match status" value="1"/>
</dbReference>
<dbReference type="InterPro" id="IPR011013">
    <property type="entry name" value="Gal_mutarotase_sf_dom"/>
</dbReference>
<feature type="domain" description="Glycoside hydrolase family 38 central" evidence="5">
    <location>
        <begin position="533"/>
        <end position="613"/>
    </location>
</feature>
<keyword evidence="4" id="KW-0326">Glycosidase</keyword>